<dbReference type="EMBL" id="CP013615">
    <property type="protein sequence ID" value="AMN31098.1"/>
    <property type="molecule type" value="Genomic_DNA"/>
</dbReference>
<accession>A0A140GRD9</accession>
<reference evidence="1 2" key="1">
    <citation type="journal article" date="2016" name="PLoS ONE">
        <title>Plasmid Characterization and Chromosome Analysis of Two netF+ Clostridium perfringens Isolates Associated with Foal and Canine Necrotizing Enteritis.</title>
        <authorList>
            <person name="Mehdizadeh Gohari I."/>
            <person name="Kropinski A.M."/>
            <person name="Weese S.J."/>
            <person name="Parreira V.R."/>
            <person name="Whitehead A.E."/>
            <person name="Boerlin P."/>
            <person name="Prescott J.F."/>
        </authorList>
    </citation>
    <scope>NUCLEOTIDE SEQUENCE [LARGE SCALE GENOMIC DNA]</scope>
    <source>
        <strain evidence="1 2">JP838</strain>
        <plasmid evidence="2">Plasmid pJFP838A</plasmid>
    </source>
</reference>
<protein>
    <submittedName>
        <fullName evidence="1">Uncharacterized protein</fullName>
    </submittedName>
</protein>
<dbReference type="AlphaFoldDB" id="A0A140GRD9"/>
<evidence type="ECO:0000313" key="2">
    <source>
        <dbReference type="Proteomes" id="UP000070260"/>
    </source>
</evidence>
<evidence type="ECO:0000313" key="1">
    <source>
        <dbReference type="EMBL" id="AMN31098.1"/>
    </source>
</evidence>
<name>A0A140GRD9_CLOPF</name>
<dbReference type="RefSeq" id="WP_061429698.1">
    <property type="nucleotide sequence ID" value="NZ_CATNZX010000001.1"/>
</dbReference>
<organism evidence="1 2">
    <name type="scientific">Clostridium perfringens</name>
    <dbReference type="NCBI Taxonomy" id="1502"/>
    <lineage>
        <taxon>Bacteria</taxon>
        <taxon>Bacillati</taxon>
        <taxon>Bacillota</taxon>
        <taxon>Clostridia</taxon>
        <taxon>Eubacteriales</taxon>
        <taxon>Clostridiaceae</taxon>
        <taxon>Clostridium</taxon>
    </lineage>
</organism>
<dbReference type="Proteomes" id="UP000070260">
    <property type="component" value="Plasmid pJFP838A"/>
</dbReference>
<keyword evidence="1" id="KW-0614">Plasmid</keyword>
<proteinExistence type="predicted"/>
<gene>
    <name evidence="1" type="ORF">JFP838_pA0182</name>
</gene>
<geneLocation type="plasmid" evidence="1 2">
    <name>pJFP838A</name>
</geneLocation>
<dbReference type="PATRIC" id="fig|1502.177.peg.3390"/>
<sequence>MITILNKIEDNISKKLLLEGKEDFDFKELYLIDYNMYSVNTLNKRVDIINYLYLNLKELDLNEDLFALFTEIVEIINNLSTLTVNDSIDMNYAIKNMVERLNNFQFRKIESFELNSNIKTLKPTILKQDEFDEKLKYIKESVHNYSDNLEFYILEEEDNLSIIIPKDENNLTSFIKDNSHKTIVNELINVLIKIGSLNNSVDESISHYLFEFSEEKLYKSVSFYLNEQIQALIYLLNSYSFRNNVLEMFDLLEIENRIRGFNKRIDNIANEASSIYNYIIENNKI</sequence>